<organism evidence="1 2">
    <name type="scientific">Candidatus Pseudobacter hemicellulosilyticus</name>
    <dbReference type="NCBI Taxonomy" id="3121375"/>
    <lineage>
        <taxon>Bacteria</taxon>
        <taxon>Pseudomonadati</taxon>
        <taxon>Bacteroidota</taxon>
        <taxon>Chitinophagia</taxon>
        <taxon>Chitinophagales</taxon>
        <taxon>Chitinophagaceae</taxon>
        <taxon>Pseudobacter</taxon>
    </lineage>
</organism>
<protein>
    <submittedName>
        <fullName evidence="1">Uncharacterized protein</fullName>
    </submittedName>
</protein>
<accession>A0AAJ5WQN6</accession>
<dbReference type="AlphaFoldDB" id="A0AAJ5WQN6"/>
<evidence type="ECO:0000313" key="2">
    <source>
        <dbReference type="Proteomes" id="UP001220610"/>
    </source>
</evidence>
<dbReference type="EMBL" id="CP119311">
    <property type="protein sequence ID" value="WEK34947.1"/>
    <property type="molecule type" value="Genomic_DNA"/>
</dbReference>
<evidence type="ECO:0000313" key="1">
    <source>
        <dbReference type="EMBL" id="WEK34947.1"/>
    </source>
</evidence>
<reference evidence="1" key="1">
    <citation type="submission" date="2023-03" db="EMBL/GenBank/DDBJ databases">
        <title>Andean soil-derived lignocellulolytic bacterial consortium as a source of novel taxa and putative plastic-active enzymes.</title>
        <authorList>
            <person name="Diaz-Garcia L."/>
            <person name="Chuvochina M."/>
            <person name="Feuerriegel G."/>
            <person name="Bunk B."/>
            <person name="Sproer C."/>
            <person name="Streit W.R."/>
            <person name="Rodriguez L.M."/>
            <person name="Overmann J."/>
            <person name="Jimenez D.J."/>
        </authorList>
    </citation>
    <scope>NUCLEOTIDE SEQUENCE</scope>
    <source>
        <strain evidence="1">MAG 7</strain>
    </source>
</reference>
<sequence length="388" mass="44974">MHSLKIASFLFPRIEGTIASRQYIKAVNIDYEMKASFGNEYIRLTYQIEANELFEKLPEKQQKGLFKGSSNLIITIASNRSPGRYDHKKNMLSIIEFKHCYESLAAYAVLQLEAHLEPGTPIRAKGVDLWPEANYAEKYIDYSVKDSYGTIMQSSQHVDADQWIGLLRLAKKSSILYAREKLNFNITDVQIIAHLNSYKLYSIRHFLLSHDVAIHIKTIKTIEEVHIHTSQLFQALKKELQAEFAWHRDFYTELIQLLYQQYLPVEKEALIQSQQAEFLQQLLLQPGDIVELKDKRLVYVNALAIDGKNRVQVTYAILKNNLEPGNKTRTVDIDTMQFVLKSSDFTLFLQNNPVKHLSILKKWMRKHKLEISPIVFQPDLTRALTMVS</sequence>
<dbReference type="Proteomes" id="UP001220610">
    <property type="component" value="Chromosome"/>
</dbReference>
<proteinExistence type="predicted"/>
<gene>
    <name evidence="1" type="ORF">P0Y53_20860</name>
</gene>
<name>A0AAJ5WQN6_9BACT</name>